<evidence type="ECO:0000313" key="11">
    <source>
        <dbReference type="Proteomes" id="UP001152320"/>
    </source>
</evidence>
<dbReference type="PROSITE" id="PS00136">
    <property type="entry name" value="SUBTILASE_ASP"/>
    <property type="match status" value="1"/>
</dbReference>
<name>A0A9Q1CSV2_HOLLE</name>
<dbReference type="Gene3D" id="3.40.50.200">
    <property type="entry name" value="Peptidase S8/S53 domain"/>
    <property type="match status" value="1"/>
</dbReference>
<feature type="active site" description="Charge relay system" evidence="5">
    <location>
        <position position="138"/>
    </location>
</feature>
<keyword evidence="4 5" id="KW-0720">Serine protease</keyword>
<evidence type="ECO:0000259" key="8">
    <source>
        <dbReference type="Pfam" id="PF00082"/>
    </source>
</evidence>
<gene>
    <name evidence="10" type="ORF">HOLleu_04130</name>
</gene>
<dbReference type="InterPro" id="IPR037045">
    <property type="entry name" value="S8pro/Inhibitor_I9_sf"/>
</dbReference>
<dbReference type="GO" id="GO:0004252">
    <property type="term" value="F:serine-type endopeptidase activity"/>
    <property type="evidence" value="ECO:0007669"/>
    <property type="project" value="UniProtKB-UniRule"/>
</dbReference>
<evidence type="ECO:0000259" key="9">
    <source>
        <dbReference type="Pfam" id="PF05922"/>
    </source>
</evidence>
<dbReference type="EMBL" id="JAIZAY010000001">
    <property type="protein sequence ID" value="KAJ8050793.1"/>
    <property type="molecule type" value="Genomic_DNA"/>
</dbReference>
<dbReference type="AlphaFoldDB" id="A0A9Q1CSV2"/>
<dbReference type="GO" id="GO:0006508">
    <property type="term" value="P:proteolysis"/>
    <property type="evidence" value="ECO:0007669"/>
    <property type="project" value="UniProtKB-KW"/>
</dbReference>
<feature type="active site" description="Charge relay system" evidence="5">
    <location>
        <position position="323"/>
    </location>
</feature>
<sequence>MKFVLITLLAAAASASFAPLYTEKERIDGSYIIVLKEGVSLTATLRSLENDPYFTTFGGRIEKVYGNVLNGFSASLGEKALEYIRQLNIVSYVEEDGMVYAQSVASWGLDRVDQRNLPLDDNFNPRGTGAGVHVYVIDTGIRETHNDFGGRAFKGTDTCHEPNGGDDCHGHGTHCAGTVGGGTYGVATSASLYGVRVLNCQGSGYKSNTIAGMDWVKANRVDPAVVSMSLGGSASTAQDDAVAELDADGVIVIVAAGNDDADACNGSPSRAPKAFTVGATDNSDARASYSNYGTCVNIFAPGTSITSAWRFTDSSSRTISGTSMATPHVSGAAAVLLGLDSSLTPADIKSKLETEATANCVSDVQGSPNKMLYIG</sequence>
<accession>A0A9Q1CSV2</accession>
<protein>
    <submittedName>
        <fullName evidence="10">Uncharacterized protein</fullName>
    </submittedName>
</protein>
<dbReference type="InterPro" id="IPR023828">
    <property type="entry name" value="Peptidase_S8_Ser-AS"/>
</dbReference>
<organism evidence="10 11">
    <name type="scientific">Holothuria leucospilota</name>
    <name type="common">Black long sea cucumber</name>
    <name type="synonym">Mertensiothuria leucospilota</name>
    <dbReference type="NCBI Taxonomy" id="206669"/>
    <lineage>
        <taxon>Eukaryota</taxon>
        <taxon>Metazoa</taxon>
        <taxon>Echinodermata</taxon>
        <taxon>Eleutherozoa</taxon>
        <taxon>Echinozoa</taxon>
        <taxon>Holothuroidea</taxon>
        <taxon>Aspidochirotacea</taxon>
        <taxon>Aspidochirotida</taxon>
        <taxon>Holothuriidae</taxon>
        <taxon>Holothuria</taxon>
    </lineage>
</organism>
<dbReference type="PROSITE" id="PS51892">
    <property type="entry name" value="SUBTILASE"/>
    <property type="match status" value="1"/>
</dbReference>
<keyword evidence="7" id="KW-0732">Signal</keyword>
<evidence type="ECO:0000256" key="4">
    <source>
        <dbReference type="ARBA" id="ARBA00022825"/>
    </source>
</evidence>
<dbReference type="Gene3D" id="3.30.70.80">
    <property type="entry name" value="Peptidase S8 propeptide/proteinase inhibitor I9"/>
    <property type="match status" value="1"/>
</dbReference>
<dbReference type="GO" id="GO:0005615">
    <property type="term" value="C:extracellular space"/>
    <property type="evidence" value="ECO:0007669"/>
    <property type="project" value="TreeGrafter"/>
</dbReference>
<dbReference type="OrthoDB" id="206201at2759"/>
<comment type="caution">
    <text evidence="10">The sequence shown here is derived from an EMBL/GenBank/DDBJ whole genome shotgun (WGS) entry which is preliminary data.</text>
</comment>
<feature type="signal peptide" evidence="7">
    <location>
        <begin position="1"/>
        <end position="15"/>
    </location>
</feature>
<dbReference type="FunFam" id="3.40.50.200:FF:000014">
    <property type="entry name" value="Proteinase K"/>
    <property type="match status" value="1"/>
</dbReference>
<dbReference type="SUPFAM" id="SSF54897">
    <property type="entry name" value="Protease propeptides/inhibitors"/>
    <property type="match status" value="1"/>
</dbReference>
<evidence type="ECO:0000256" key="1">
    <source>
        <dbReference type="ARBA" id="ARBA00011073"/>
    </source>
</evidence>
<evidence type="ECO:0000256" key="5">
    <source>
        <dbReference type="PROSITE-ProRule" id="PRU01240"/>
    </source>
</evidence>
<feature type="active site" description="Charge relay system" evidence="5">
    <location>
        <position position="171"/>
    </location>
</feature>
<dbReference type="PANTHER" id="PTHR43806">
    <property type="entry name" value="PEPTIDASE S8"/>
    <property type="match status" value="1"/>
</dbReference>
<feature type="domain" description="Inhibitor I9" evidence="9">
    <location>
        <begin position="31"/>
        <end position="101"/>
    </location>
</feature>
<keyword evidence="2 5" id="KW-0645">Protease</keyword>
<feature type="domain" description="Peptidase S8/S53" evidence="8">
    <location>
        <begin position="129"/>
        <end position="359"/>
    </location>
</feature>
<evidence type="ECO:0000256" key="7">
    <source>
        <dbReference type="SAM" id="SignalP"/>
    </source>
</evidence>
<dbReference type="InterPro" id="IPR022398">
    <property type="entry name" value="Peptidase_S8_His-AS"/>
</dbReference>
<reference evidence="10" key="1">
    <citation type="submission" date="2021-10" db="EMBL/GenBank/DDBJ databases">
        <title>Tropical sea cucumber genome reveals ecological adaptation and Cuvierian tubules defense mechanism.</title>
        <authorList>
            <person name="Chen T."/>
        </authorList>
    </citation>
    <scope>NUCLEOTIDE SEQUENCE</scope>
    <source>
        <strain evidence="10">Nanhai2018</strain>
        <tissue evidence="10">Muscle</tissue>
    </source>
</reference>
<dbReference type="PANTHER" id="PTHR43806:SF58">
    <property type="entry name" value="ALKALINE PROTEASE 1-RELATED"/>
    <property type="match status" value="1"/>
</dbReference>
<dbReference type="SUPFAM" id="SSF52743">
    <property type="entry name" value="Subtilisin-like"/>
    <property type="match status" value="1"/>
</dbReference>
<dbReference type="Proteomes" id="UP001152320">
    <property type="component" value="Chromosome 1"/>
</dbReference>
<dbReference type="Pfam" id="PF05922">
    <property type="entry name" value="Inhibitor_I9"/>
    <property type="match status" value="1"/>
</dbReference>
<dbReference type="CDD" id="cd04077">
    <property type="entry name" value="Peptidases_S8_PCSK9_ProteinaseK_like"/>
    <property type="match status" value="1"/>
</dbReference>
<dbReference type="InterPro" id="IPR000209">
    <property type="entry name" value="Peptidase_S8/S53_dom"/>
</dbReference>
<keyword evidence="3 5" id="KW-0378">Hydrolase</keyword>
<dbReference type="InterPro" id="IPR036852">
    <property type="entry name" value="Peptidase_S8/S53_dom_sf"/>
</dbReference>
<evidence type="ECO:0000256" key="6">
    <source>
        <dbReference type="RuleBase" id="RU003355"/>
    </source>
</evidence>
<dbReference type="PROSITE" id="PS00137">
    <property type="entry name" value="SUBTILASE_HIS"/>
    <property type="match status" value="1"/>
</dbReference>
<dbReference type="PRINTS" id="PR00723">
    <property type="entry name" value="SUBTILISIN"/>
</dbReference>
<keyword evidence="11" id="KW-1185">Reference proteome</keyword>
<feature type="chain" id="PRO_5040328138" evidence="7">
    <location>
        <begin position="16"/>
        <end position="375"/>
    </location>
</feature>
<dbReference type="InterPro" id="IPR023827">
    <property type="entry name" value="Peptidase_S8_Asp-AS"/>
</dbReference>
<evidence type="ECO:0000256" key="2">
    <source>
        <dbReference type="ARBA" id="ARBA00022670"/>
    </source>
</evidence>
<evidence type="ECO:0000313" key="10">
    <source>
        <dbReference type="EMBL" id="KAJ8050793.1"/>
    </source>
</evidence>
<comment type="similarity">
    <text evidence="1 5 6">Belongs to the peptidase S8 family.</text>
</comment>
<dbReference type="Pfam" id="PF00082">
    <property type="entry name" value="Peptidase_S8"/>
    <property type="match status" value="1"/>
</dbReference>
<evidence type="ECO:0000256" key="3">
    <source>
        <dbReference type="ARBA" id="ARBA00022801"/>
    </source>
</evidence>
<dbReference type="InterPro" id="IPR034193">
    <property type="entry name" value="PCSK9_ProteinaseK-like"/>
</dbReference>
<proteinExistence type="inferred from homology"/>
<dbReference type="InterPro" id="IPR015500">
    <property type="entry name" value="Peptidase_S8_subtilisin-rel"/>
</dbReference>
<dbReference type="PROSITE" id="PS00138">
    <property type="entry name" value="SUBTILASE_SER"/>
    <property type="match status" value="1"/>
</dbReference>
<dbReference type="InterPro" id="IPR050131">
    <property type="entry name" value="Peptidase_S8_subtilisin-like"/>
</dbReference>
<dbReference type="InterPro" id="IPR010259">
    <property type="entry name" value="S8pro/Inhibitor_I9"/>
</dbReference>